<evidence type="ECO:0000256" key="9">
    <source>
        <dbReference type="ARBA" id="ARBA00023224"/>
    </source>
</evidence>
<comment type="similarity">
    <text evidence="10">Belongs to the insect chemoreceptor superfamily. Heteromeric odorant receptor channel (TC 1.A.69) family.</text>
</comment>
<dbReference type="AlphaFoldDB" id="A0A1I8P5R5"/>
<keyword evidence="9 10" id="KW-0807">Transducer</keyword>
<sequence>MWFIPKSSDALPSEERLHHYLFVQRYCFAGIGIDPTSLTKTVFNRLLAWIPMLCLFFLIFPLGLYALEYMKTDLSQMVIALSPMWQMILAVNKFFLFMWNREKIVRLVREVYFWTLKANDAELVILSDEIRIDIFISLLYCSSVCLSALLAVVSPFLTASIFAFKGYGFWDSLELPFKARYFVDPKMSIWSYALNYIWIFFAVYYAVHGTVAIDSLFSWFMRNISAQFRILNLRFKLAANIVDAEGKGNDRFHEEFKKSIIECIEYHRRVIDLVEKFNDAQDLIFVKILISCVQMACLTFLFQQGGYLHTQIFNISFLITITIQLMLYCHGGQRIKEMAIPNIGIGCRSPDNFTDVNEVNTTFTNIPVFPKDPSFYDFDFALEVRHRDDVEFSGIEQSDLVSQR</sequence>
<protein>
    <recommendedName>
        <fullName evidence="10">Odorant receptor</fullName>
    </recommendedName>
</protein>
<dbReference type="GO" id="GO:0005886">
    <property type="term" value="C:plasma membrane"/>
    <property type="evidence" value="ECO:0007669"/>
    <property type="project" value="UniProtKB-SubCell"/>
</dbReference>
<proteinExistence type="inferred from homology"/>
<evidence type="ECO:0000256" key="3">
    <source>
        <dbReference type="ARBA" id="ARBA00022606"/>
    </source>
</evidence>
<evidence type="ECO:0000256" key="8">
    <source>
        <dbReference type="ARBA" id="ARBA00023170"/>
    </source>
</evidence>
<evidence type="ECO:0000256" key="2">
    <source>
        <dbReference type="ARBA" id="ARBA00022475"/>
    </source>
</evidence>
<evidence type="ECO:0000256" key="5">
    <source>
        <dbReference type="ARBA" id="ARBA00022725"/>
    </source>
</evidence>
<feature type="transmembrane region" description="Helical" evidence="10">
    <location>
        <begin position="196"/>
        <end position="220"/>
    </location>
</feature>
<keyword evidence="7 10" id="KW-0472">Membrane</keyword>
<keyword evidence="4 10" id="KW-0812">Transmembrane</keyword>
<evidence type="ECO:0000313" key="12">
    <source>
        <dbReference type="Proteomes" id="UP000095300"/>
    </source>
</evidence>
<name>A0A1I8P5R5_STOCA</name>
<dbReference type="Pfam" id="PF02949">
    <property type="entry name" value="7tm_6"/>
    <property type="match status" value="1"/>
</dbReference>
<keyword evidence="2" id="KW-1003">Cell membrane</keyword>
<dbReference type="VEuPathDB" id="VectorBase:SCAU005066"/>
<evidence type="ECO:0000256" key="1">
    <source>
        <dbReference type="ARBA" id="ARBA00004651"/>
    </source>
</evidence>
<feature type="transmembrane region" description="Helical" evidence="10">
    <location>
        <begin position="283"/>
        <end position="302"/>
    </location>
</feature>
<evidence type="ECO:0000313" key="11">
    <source>
        <dbReference type="EnsemblMetazoa" id="SCAU005066-PA"/>
    </source>
</evidence>
<keyword evidence="5 10" id="KW-0552">Olfaction</keyword>
<dbReference type="GO" id="GO:0004984">
    <property type="term" value="F:olfactory receptor activity"/>
    <property type="evidence" value="ECO:0007669"/>
    <property type="project" value="InterPro"/>
</dbReference>
<dbReference type="Proteomes" id="UP000095300">
    <property type="component" value="Unassembled WGS sequence"/>
</dbReference>
<feature type="transmembrane region" description="Helical" evidence="10">
    <location>
        <begin position="79"/>
        <end position="99"/>
    </location>
</feature>
<keyword evidence="12" id="KW-1185">Reference proteome</keyword>
<organism evidence="11 12">
    <name type="scientific">Stomoxys calcitrans</name>
    <name type="common">Stable fly</name>
    <name type="synonym">Conops calcitrans</name>
    <dbReference type="NCBI Taxonomy" id="35570"/>
    <lineage>
        <taxon>Eukaryota</taxon>
        <taxon>Metazoa</taxon>
        <taxon>Ecdysozoa</taxon>
        <taxon>Arthropoda</taxon>
        <taxon>Hexapoda</taxon>
        <taxon>Insecta</taxon>
        <taxon>Pterygota</taxon>
        <taxon>Neoptera</taxon>
        <taxon>Endopterygota</taxon>
        <taxon>Diptera</taxon>
        <taxon>Brachycera</taxon>
        <taxon>Muscomorpha</taxon>
        <taxon>Muscoidea</taxon>
        <taxon>Muscidae</taxon>
        <taxon>Stomoxys</taxon>
    </lineage>
</organism>
<evidence type="ECO:0000256" key="6">
    <source>
        <dbReference type="ARBA" id="ARBA00022989"/>
    </source>
</evidence>
<accession>A0A1I8P5R5</accession>
<keyword evidence="6 10" id="KW-1133">Transmembrane helix</keyword>
<dbReference type="InterPro" id="IPR004117">
    <property type="entry name" value="7tm6_olfct_rcpt"/>
</dbReference>
<feature type="transmembrane region" description="Helical" evidence="10">
    <location>
        <begin position="46"/>
        <end position="67"/>
    </location>
</feature>
<comment type="subcellular location">
    <subcellularLocation>
        <location evidence="1 10">Cell membrane</location>
        <topology evidence="1 10">Multi-pass membrane protein</topology>
    </subcellularLocation>
</comment>
<feature type="transmembrane region" description="Helical" evidence="10">
    <location>
        <begin position="138"/>
        <end position="164"/>
    </location>
</feature>
<evidence type="ECO:0000256" key="10">
    <source>
        <dbReference type="RuleBase" id="RU351113"/>
    </source>
</evidence>
<reference evidence="11" key="1">
    <citation type="submission" date="2020-05" db="UniProtKB">
        <authorList>
            <consortium name="EnsemblMetazoa"/>
        </authorList>
    </citation>
    <scope>IDENTIFICATION</scope>
    <source>
        <strain evidence="11">USDA</strain>
    </source>
</reference>
<dbReference type="PANTHER" id="PTHR21137:SF43">
    <property type="entry name" value="ODORANT RECEPTOR 47A-RELATED"/>
    <property type="match status" value="1"/>
</dbReference>
<evidence type="ECO:0000256" key="4">
    <source>
        <dbReference type="ARBA" id="ARBA00022692"/>
    </source>
</evidence>
<dbReference type="GO" id="GO:0005549">
    <property type="term" value="F:odorant binding"/>
    <property type="evidence" value="ECO:0007669"/>
    <property type="project" value="InterPro"/>
</dbReference>
<comment type="caution">
    <text evidence="10">Lacks conserved residue(s) required for the propagation of feature annotation.</text>
</comment>
<dbReference type="EnsemblMetazoa" id="SCAU005066-RA">
    <property type="protein sequence ID" value="SCAU005066-PA"/>
    <property type="gene ID" value="SCAU005066"/>
</dbReference>
<feature type="transmembrane region" description="Helical" evidence="10">
    <location>
        <begin position="308"/>
        <end position="328"/>
    </location>
</feature>
<keyword evidence="8 10" id="KW-0675">Receptor</keyword>
<evidence type="ECO:0000256" key="7">
    <source>
        <dbReference type="ARBA" id="ARBA00023136"/>
    </source>
</evidence>
<keyword evidence="3 10" id="KW-0716">Sensory transduction</keyword>
<dbReference type="PANTHER" id="PTHR21137">
    <property type="entry name" value="ODORANT RECEPTOR"/>
    <property type="match status" value="1"/>
</dbReference>
<dbReference type="GO" id="GO:0007165">
    <property type="term" value="P:signal transduction"/>
    <property type="evidence" value="ECO:0007669"/>
    <property type="project" value="UniProtKB-KW"/>
</dbReference>